<evidence type="ECO:0008006" key="4">
    <source>
        <dbReference type="Google" id="ProtNLM"/>
    </source>
</evidence>
<accession>A0A930HY44</accession>
<feature type="chain" id="PRO_5037104720" description="Lipoprotein" evidence="1">
    <location>
        <begin position="23"/>
        <end position="252"/>
    </location>
</feature>
<organism evidence="2 3">
    <name type="scientific">Prevotella histicola</name>
    <dbReference type="NCBI Taxonomy" id="470565"/>
    <lineage>
        <taxon>Bacteria</taxon>
        <taxon>Pseudomonadati</taxon>
        <taxon>Bacteroidota</taxon>
        <taxon>Bacteroidia</taxon>
        <taxon>Bacteroidales</taxon>
        <taxon>Prevotellaceae</taxon>
        <taxon>Prevotella</taxon>
    </lineage>
</organism>
<dbReference type="RefSeq" id="WP_025791410.1">
    <property type="nucleotide sequence ID" value="NZ_CAKAQX010000018.1"/>
</dbReference>
<reference evidence="2" key="1">
    <citation type="submission" date="2020-04" db="EMBL/GenBank/DDBJ databases">
        <title>Deep metagenomics examines the oral microbiome during advanced dental caries in children, revealing novel taxa and co-occurrences with host molecules.</title>
        <authorList>
            <person name="Baker J.L."/>
            <person name="Morton J.T."/>
            <person name="Dinis M."/>
            <person name="Alvarez R."/>
            <person name="Tran N.C."/>
            <person name="Knight R."/>
            <person name="Edlund A."/>
        </authorList>
    </citation>
    <scope>NUCLEOTIDE SEQUENCE</scope>
    <source>
        <strain evidence="2">JCVI_25_bin.9</strain>
    </source>
</reference>
<sequence>MKKYIKSLLMLVLAAMALTGCREEVGTDPGNDGTPIATVYQYTAGAGYNSDNDCLFRVATNAAVGEVYYLAELKTEKEARNMTADAYAEYVVAHGTKVDVKASDYKDVYVTNLHGLYAVTVVAVKGGTKTSQSIEFAGLDYKPYGTGVYHSDMFGDLGTVNVEYSEVGSRYRIKDVWGVDHGFAFSINGTKVTVYPQTIVTGREHPRYGMISANDQSGSTYDEATKTVTFNFLFSVSAGSFGVKAETLQLNN</sequence>
<evidence type="ECO:0000256" key="1">
    <source>
        <dbReference type="SAM" id="SignalP"/>
    </source>
</evidence>
<evidence type="ECO:0000313" key="3">
    <source>
        <dbReference type="Proteomes" id="UP000757461"/>
    </source>
</evidence>
<dbReference type="Proteomes" id="UP000757461">
    <property type="component" value="Unassembled WGS sequence"/>
</dbReference>
<name>A0A930HY44_9BACT</name>
<proteinExistence type="predicted"/>
<feature type="signal peptide" evidence="1">
    <location>
        <begin position="1"/>
        <end position="22"/>
    </location>
</feature>
<gene>
    <name evidence="2" type="ORF">HXN33_01465</name>
</gene>
<comment type="caution">
    <text evidence="2">The sequence shown here is derived from an EMBL/GenBank/DDBJ whole genome shotgun (WGS) entry which is preliminary data.</text>
</comment>
<dbReference type="AlphaFoldDB" id="A0A930HY44"/>
<dbReference type="EMBL" id="JABZSQ010000013">
    <property type="protein sequence ID" value="MBF1414224.1"/>
    <property type="molecule type" value="Genomic_DNA"/>
</dbReference>
<keyword evidence="1" id="KW-0732">Signal</keyword>
<dbReference type="PROSITE" id="PS51257">
    <property type="entry name" value="PROKAR_LIPOPROTEIN"/>
    <property type="match status" value="1"/>
</dbReference>
<protein>
    <recommendedName>
        <fullName evidence="4">Lipoprotein</fullName>
    </recommendedName>
</protein>
<evidence type="ECO:0000313" key="2">
    <source>
        <dbReference type="EMBL" id="MBF1414224.1"/>
    </source>
</evidence>